<proteinExistence type="inferred from homology"/>
<evidence type="ECO:0000256" key="7">
    <source>
        <dbReference type="SAM" id="Phobius"/>
    </source>
</evidence>
<sequence length="193" mass="21253">MLGFWPALKEIWELFFTFAKIGTVTFGGGLSMLPILERELIDKKGWATKEQLLDYYAIGQITPGIIAVNVATFIGYNRRGISGGIFATLGIVFPSLVIITIIYYFLSAFSNNVYVEKAFTGINIAVAALLTKAVVSFGKNTFKSFFAVCCGTGTFILIEFFDVNIVLTILLCAFIGIIRGFILNKINKTKAEK</sequence>
<keyword evidence="6 7" id="KW-0472">Membrane</keyword>
<feature type="transmembrane region" description="Helical" evidence="7">
    <location>
        <begin position="83"/>
        <end position="106"/>
    </location>
</feature>
<evidence type="ECO:0000256" key="3">
    <source>
        <dbReference type="ARBA" id="ARBA00022475"/>
    </source>
</evidence>
<name>A0A9D9HP75_9SPIR</name>
<comment type="subcellular location">
    <subcellularLocation>
        <location evidence="1">Cell membrane</location>
        <topology evidence="1">Multi-pass membrane protein</topology>
    </subcellularLocation>
</comment>
<feature type="transmembrane region" description="Helical" evidence="7">
    <location>
        <begin position="55"/>
        <end position="76"/>
    </location>
</feature>
<dbReference type="EMBL" id="JADIMM010000060">
    <property type="protein sequence ID" value="MBO8457419.1"/>
    <property type="molecule type" value="Genomic_DNA"/>
</dbReference>
<protein>
    <submittedName>
        <fullName evidence="8">Chromate transporter</fullName>
    </submittedName>
</protein>
<evidence type="ECO:0000313" key="8">
    <source>
        <dbReference type="EMBL" id="MBO8457419.1"/>
    </source>
</evidence>
<dbReference type="InterPro" id="IPR052518">
    <property type="entry name" value="CHR_Transporter"/>
</dbReference>
<comment type="caution">
    <text evidence="8">The sequence shown here is derived from an EMBL/GenBank/DDBJ whole genome shotgun (WGS) entry which is preliminary data.</text>
</comment>
<keyword evidence="4 7" id="KW-0812">Transmembrane</keyword>
<feature type="transmembrane region" description="Helical" evidence="7">
    <location>
        <begin position="12"/>
        <end position="35"/>
    </location>
</feature>
<reference evidence="8" key="2">
    <citation type="journal article" date="2021" name="PeerJ">
        <title>Extensive microbial diversity within the chicken gut microbiome revealed by metagenomics and culture.</title>
        <authorList>
            <person name="Gilroy R."/>
            <person name="Ravi A."/>
            <person name="Getino M."/>
            <person name="Pursley I."/>
            <person name="Horton D.L."/>
            <person name="Alikhan N.F."/>
            <person name="Baker D."/>
            <person name="Gharbi K."/>
            <person name="Hall N."/>
            <person name="Watson M."/>
            <person name="Adriaenssens E.M."/>
            <person name="Foster-Nyarko E."/>
            <person name="Jarju S."/>
            <person name="Secka A."/>
            <person name="Antonio M."/>
            <person name="Oren A."/>
            <person name="Chaudhuri R.R."/>
            <person name="La Ragione R."/>
            <person name="Hildebrand F."/>
            <person name="Pallen M.J."/>
        </authorList>
    </citation>
    <scope>NUCLEOTIDE SEQUENCE</scope>
    <source>
        <strain evidence="8">10532</strain>
    </source>
</reference>
<dbReference type="Pfam" id="PF02417">
    <property type="entry name" value="Chromate_transp"/>
    <property type="match status" value="1"/>
</dbReference>
<organism evidence="8 9">
    <name type="scientific">Candidatus Gallitreponema excrementavium</name>
    <dbReference type="NCBI Taxonomy" id="2840840"/>
    <lineage>
        <taxon>Bacteria</taxon>
        <taxon>Pseudomonadati</taxon>
        <taxon>Spirochaetota</taxon>
        <taxon>Spirochaetia</taxon>
        <taxon>Spirochaetales</taxon>
        <taxon>Candidatus Gallitreponema</taxon>
    </lineage>
</organism>
<feature type="transmembrane region" description="Helical" evidence="7">
    <location>
        <begin position="118"/>
        <end position="135"/>
    </location>
</feature>
<reference evidence="8" key="1">
    <citation type="submission" date="2020-10" db="EMBL/GenBank/DDBJ databases">
        <authorList>
            <person name="Gilroy R."/>
        </authorList>
    </citation>
    <scope>NUCLEOTIDE SEQUENCE</scope>
    <source>
        <strain evidence="8">10532</strain>
    </source>
</reference>
<keyword evidence="5 7" id="KW-1133">Transmembrane helix</keyword>
<dbReference type="GO" id="GO:0005886">
    <property type="term" value="C:plasma membrane"/>
    <property type="evidence" value="ECO:0007669"/>
    <property type="project" value="UniProtKB-SubCell"/>
</dbReference>
<evidence type="ECO:0000256" key="1">
    <source>
        <dbReference type="ARBA" id="ARBA00004651"/>
    </source>
</evidence>
<feature type="transmembrane region" description="Helical" evidence="7">
    <location>
        <begin position="142"/>
        <end position="158"/>
    </location>
</feature>
<accession>A0A9D9HP75</accession>
<evidence type="ECO:0000256" key="2">
    <source>
        <dbReference type="ARBA" id="ARBA00005262"/>
    </source>
</evidence>
<dbReference type="Proteomes" id="UP000823638">
    <property type="component" value="Unassembled WGS sequence"/>
</dbReference>
<dbReference type="GO" id="GO:0015109">
    <property type="term" value="F:chromate transmembrane transporter activity"/>
    <property type="evidence" value="ECO:0007669"/>
    <property type="project" value="InterPro"/>
</dbReference>
<evidence type="ECO:0000256" key="6">
    <source>
        <dbReference type="ARBA" id="ARBA00023136"/>
    </source>
</evidence>
<comment type="similarity">
    <text evidence="2">Belongs to the chromate ion transporter (CHR) (TC 2.A.51) family.</text>
</comment>
<keyword evidence="3" id="KW-1003">Cell membrane</keyword>
<feature type="transmembrane region" description="Helical" evidence="7">
    <location>
        <begin position="164"/>
        <end position="183"/>
    </location>
</feature>
<dbReference type="InterPro" id="IPR003370">
    <property type="entry name" value="Chromate_transpt"/>
</dbReference>
<gene>
    <name evidence="8" type="ORF">IAA81_04225</name>
</gene>
<evidence type="ECO:0000256" key="4">
    <source>
        <dbReference type="ARBA" id="ARBA00022692"/>
    </source>
</evidence>
<dbReference type="AlphaFoldDB" id="A0A9D9HP75"/>
<evidence type="ECO:0000256" key="5">
    <source>
        <dbReference type="ARBA" id="ARBA00022989"/>
    </source>
</evidence>
<dbReference type="PANTHER" id="PTHR43663">
    <property type="entry name" value="CHROMATE TRANSPORT PROTEIN-RELATED"/>
    <property type="match status" value="1"/>
</dbReference>
<evidence type="ECO:0000313" key="9">
    <source>
        <dbReference type="Proteomes" id="UP000823638"/>
    </source>
</evidence>
<dbReference type="PANTHER" id="PTHR43663:SF1">
    <property type="entry name" value="CHROMATE TRANSPORTER"/>
    <property type="match status" value="1"/>
</dbReference>